<dbReference type="RefSeq" id="WP_055734827.1">
    <property type="nucleotide sequence ID" value="NZ_BMDY01000006.1"/>
</dbReference>
<name>A0ABQ1I1W6_9ALTE</name>
<dbReference type="PIRSF" id="PIRSF019381">
    <property type="entry name" value="YcjX"/>
    <property type="match status" value="1"/>
</dbReference>
<protein>
    <recommendedName>
        <fullName evidence="3">ATPase</fullName>
    </recommendedName>
</protein>
<dbReference type="Proteomes" id="UP000651977">
    <property type="component" value="Unassembled WGS sequence"/>
</dbReference>
<organism evidence="1 2">
    <name type="scientific">Agarivorans gilvus</name>
    <dbReference type="NCBI Taxonomy" id="680279"/>
    <lineage>
        <taxon>Bacteria</taxon>
        <taxon>Pseudomonadati</taxon>
        <taxon>Pseudomonadota</taxon>
        <taxon>Gammaproteobacteria</taxon>
        <taxon>Alteromonadales</taxon>
        <taxon>Alteromonadaceae</taxon>
        <taxon>Agarivorans</taxon>
    </lineage>
</organism>
<evidence type="ECO:0008006" key="3">
    <source>
        <dbReference type="Google" id="ProtNLM"/>
    </source>
</evidence>
<dbReference type="PANTHER" id="PTHR38605">
    <property type="entry name" value="ATPASE-RELATED"/>
    <property type="match status" value="1"/>
</dbReference>
<gene>
    <name evidence="1" type="ORF">GCM10007414_12690</name>
</gene>
<dbReference type="Pfam" id="PF04317">
    <property type="entry name" value="DUF463"/>
    <property type="match status" value="1"/>
</dbReference>
<evidence type="ECO:0000313" key="1">
    <source>
        <dbReference type="EMBL" id="GGB01003.1"/>
    </source>
</evidence>
<accession>A0ABQ1I1W6</accession>
<dbReference type="PANTHER" id="PTHR38605:SF1">
    <property type="entry name" value="ATPASE"/>
    <property type="match status" value="1"/>
</dbReference>
<keyword evidence="2" id="KW-1185">Reference proteome</keyword>
<proteinExistence type="predicted"/>
<dbReference type="InterPro" id="IPR007413">
    <property type="entry name" value="YcjX-like"/>
</dbReference>
<comment type="caution">
    <text evidence="1">The sequence shown here is derived from an EMBL/GenBank/DDBJ whole genome shotgun (WGS) entry which is preliminary data.</text>
</comment>
<evidence type="ECO:0000313" key="2">
    <source>
        <dbReference type="Proteomes" id="UP000651977"/>
    </source>
</evidence>
<sequence>MSPSRLSRLGAKADELAKLSMDKQLRLAVTGLSGAGKTAFITSLVNQLLLGAENHQLPLWTLARKQGFLGAKRVPQPHLHLASFDYLGGMQALQSQPPRWPSPTDGVSELRLKLRYSPQSLIWRKLSHTATLNLDIVDYPGEWLLDLPLLNMTYQQWCEHIANNLQPARKAELAKNWQDLLLNIDIHSPADENTLADIAKAYTEYLHRCKDELGLHHIQPGRFVLPGELAGAPILAFFPLPPALLSEPSGSRKAQKSSYLGLLEQRFEYYKEHVVKQFYRQHFVKFDRQIVLVDCLSPLNSGHQSFCDMQLAINQILHSFNYGQTSLLRRLFAPKIDKLVFAASKADHVTPEQHDKLVQLLSQLIAEGKRHVKFEGISTQTMALASIKATQSGKVQINSQSFSALKGILQSDADSQKVTTVFPGEVPASLPKPEFWQQQGFEFSPFQAPQANSFEALPHIRIDQAIEFLLGDKFK</sequence>
<reference evidence="2" key="1">
    <citation type="journal article" date="2019" name="Int. J. Syst. Evol. Microbiol.">
        <title>The Global Catalogue of Microorganisms (GCM) 10K type strain sequencing project: providing services to taxonomists for standard genome sequencing and annotation.</title>
        <authorList>
            <consortium name="The Broad Institute Genomics Platform"/>
            <consortium name="The Broad Institute Genome Sequencing Center for Infectious Disease"/>
            <person name="Wu L."/>
            <person name="Ma J."/>
        </authorList>
    </citation>
    <scope>NUCLEOTIDE SEQUENCE [LARGE SCALE GENOMIC DNA]</scope>
    <source>
        <strain evidence="2">CGMCC 1.10131</strain>
    </source>
</reference>
<dbReference type="EMBL" id="BMDY01000006">
    <property type="protein sequence ID" value="GGB01003.1"/>
    <property type="molecule type" value="Genomic_DNA"/>
</dbReference>